<organism evidence="9 10">
    <name type="scientific">Rhizopus delemar</name>
    <dbReference type="NCBI Taxonomy" id="936053"/>
    <lineage>
        <taxon>Eukaryota</taxon>
        <taxon>Fungi</taxon>
        <taxon>Fungi incertae sedis</taxon>
        <taxon>Mucoromycota</taxon>
        <taxon>Mucoromycotina</taxon>
        <taxon>Mucoromycetes</taxon>
        <taxon>Mucorales</taxon>
        <taxon>Mucorineae</taxon>
        <taxon>Rhizopodaceae</taxon>
        <taxon>Rhizopus</taxon>
    </lineage>
</organism>
<evidence type="ECO:0000313" key="9">
    <source>
        <dbReference type="EMBL" id="KAG1564450.1"/>
    </source>
</evidence>
<feature type="region of interest" description="Disordered" evidence="7">
    <location>
        <begin position="1"/>
        <end position="74"/>
    </location>
</feature>
<dbReference type="AlphaFoldDB" id="A0A9P6YU57"/>
<name>A0A9P6YU57_9FUNG</name>
<evidence type="ECO:0000259" key="8">
    <source>
        <dbReference type="PROSITE" id="PS50845"/>
    </source>
</evidence>
<comment type="caution">
    <text evidence="6">Lacks conserved residue(s) required for the propagation of feature annotation.</text>
</comment>
<gene>
    <name evidence="9" type="ORF">G6F50_011016</name>
</gene>
<comment type="caution">
    <text evidence="9">The sequence shown here is derived from an EMBL/GenBank/DDBJ whole genome shotgun (WGS) entry which is preliminary data.</text>
</comment>
<evidence type="ECO:0000256" key="3">
    <source>
        <dbReference type="ARBA" id="ARBA00022824"/>
    </source>
</evidence>
<protein>
    <recommendedName>
        <fullName evidence="6">Reticulon-like protein</fullName>
    </recommendedName>
</protein>
<dbReference type="Pfam" id="PF02453">
    <property type="entry name" value="Reticulon"/>
    <property type="match status" value="1"/>
</dbReference>
<keyword evidence="10" id="KW-1185">Reference proteome</keyword>
<dbReference type="EMBL" id="JAANIU010002628">
    <property type="protein sequence ID" value="KAG1564450.1"/>
    <property type="molecule type" value="Genomic_DNA"/>
</dbReference>
<evidence type="ECO:0000256" key="4">
    <source>
        <dbReference type="ARBA" id="ARBA00022989"/>
    </source>
</evidence>
<dbReference type="OMA" id="WTLAKYV"/>
<feature type="compositionally biased region" description="Low complexity" evidence="7">
    <location>
        <begin position="48"/>
        <end position="68"/>
    </location>
</feature>
<reference evidence="9 10" key="1">
    <citation type="journal article" date="2020" name="Microb. Genom.">
        <title>Genetic diversity of clinical and environmental Mucorales isolates obtained from an investigation of mucormycosis cases among solid organ transplant recipients.</title>
        <authorList>
            <person name="Nguyen M.H."/>
            <person name="Kaul D."/>
            <person name="Muto C."/>
            <person name="Cheng S.J."/>
            <person name="Richter R.A."/>
            <person name="Bruno V.M."/>
            <person name="Liu G."/>
            <person name="Beyhan S."/>
            <person name="Sundermann A.J."/>
            <person name="Mounaud S."/>
            <person name="Pasculle A.W."/>
            <person name="Nierman W.C."/>
            <person name="Driscoll E."/>
            <person name="Cumbie R."/>
            <person name="Clancy C.J."/>
            <person name="Dupont C.L."/>
        </authorList>
    </citation>
    <scope>NUCLEOTIDE SEQUENCE [LARGE SCALE GENOMIC DNA]</scope>
    <source>
        <strain evidence="9 10">GL24</strain>
    </source>
</reference>
<dbReference type="Proteomes" id="UP000740926">
    <property type="component" value="Unassembled WGS sequence"/>
</dbReference>
<sequence length="302" mass="33577">MADTELPPVVDTTAPITDTVTAPVGNEKQDESPLPSATIPSSDNVLNTPRPSANTTTTTAPAAKPTQTNVYTSSNVDFDSDPSAYVKTKVQSLVYWEYPKKSAIFLAGSLGVLALTQYYSILQILAGLFSLATGINWVYVNLHKQSQRVISNKQPQEIVNPHNHRLQAKTTYIPRERVLRVAHFTMDVAEVVTQHVTKLVLIEDSMRSFTAFVASFFVWILAKHVSTKNLLSTFILLAFSLPRLYLQHKEVVDAHVAKHSHTARLLAEQYGNLANQKLREVVGQVKSRIRPEKVSVETKKTE</sequence>
<feature type="compositionally biased region" description="Polar residues" evidence="7">
    <location>
        <begin position="38"/>
        <end position="47"/>
    </location>
</feature>
<accession>A0A9P6YU57</accession>
<evidence type="ECO:0000256" key="5">
    <source>
        <dbReference type="ARBA" id="ARBA00023136"/>
    </source>
</evidence>
<proteinExistence type="predicted"/>
<dbReference type="GO" id="GO:0005789">
    <property type="term" value="C:endoplasmic reticulum membrane"/>
    <property type="evidence" value="ECO:0007669"/>
    <property type="project" value="UniProtKB-SubCell"/>
</dbReference>
<dbReference type="PROSITE" id="PS50845">
    <property type="entry name" value="RETICULON"/>
    <property type="match status" value="1"/>
</dbReference>
<comment type="subcellular location">
    <subcellularLocation>
        <location evidence="1 6">Endoplasmic reticulum membrane</location>
        <topology evidence="1 6">Multi-pass membrane protein</topology>
    </subcellularLocation>
</comment>
<evidence type="ECO:0000256" key="6">
    <source>
        <dbReference type="RuleBase" id="RU363132"/>
    </source>
</evidence>
<keyword evidence="3 6" id="KW-0256">Endoplasmic reticulum</keyword>
<evidence type="ECO:0000313" key="10">
    <source>
        <dbReference type="Proteomes" id="UP000740926"/>
    </source>
</evidence>
<evidence type="ECO:0000256" key="7">
    <source>
        <dbReference type="SAM" id="MobiDB-lite"/>
    </source>
</evidence>
<feature type="transmembrane region" description="Helical" evidence="6">
    <location>
        <begin position="118"/>
        <end position="140"/>
    </location>
</feature>
<keyword evidence="4 6" id="KW-1133">Transmembrane helix</keyword>
<evidence type="ECO:0000256" key="1">
    <source>
        <dbReference type="ARBA" id="ARBA00004477"/>
    </source>
</evidence>
<keyword evidence="2 6" id="KW-0812">Transmembrane</keyword>
<evidence type="ECO:0000256" key="2">
    <source>
        <dbReference type="ARBA" id="ARBA00022692"/>
    </source>
</evidence>
<dbReference type="InterPro" id="IPR003388">
    <property type="entry name" value="Reticulon"/>
</dbReference>
<keyword evidence="5 6" id="KW-0472">Membrane</keyword>
<feature type="domain" description="Reticulon" evidence="8">
    <location>
        <begin position="90"/>
        <end position="302"/>
    </location>
</feature>